<feature type="region of interest" description="Disordered" evidence="1">
    <location>
        <begin position="37"/>
        <end position="76"/>
    </location>
</feature>
<evidence type="ECO:0000313" key="3">
    <source>
        <dbReference type="Proteomes" id="UP000176998"/>
    </source>
</evidence>
<reference evidence="2 3" key="1">
    <citation type="submission" date="2016-09" db="EMBL/GenBank/DDBJ databases">
        <authorList>
            <person name="Capua I."/>
            <person name="De Benedictis P."/>
            <person name="Joannis T."/>
            <person name="Lombin L.H."/>
            <person name="Cattoli G."/>
        </authorList>
    </citation>
    <scope>NUCLEOTIDE SEQUENCE [LARGE SCALE GENOMIC DNA]</scope>
    <source>
        <strain evidence="2 3">IMI 309357</strain>
    </source>
</reference>
<dbReference type="AlphaFoldDB" id="A0A1G4BIV1"/>
<dbReference type="GeneID" id="34556537"/>
<evidence type="ECO:0000313" key="2">
    <source>
        <dbReference type="EMBL" id="OHF01344.1"/>
    </source>
</evidence>
<organism evidence="2 3">
    <name type="scientific">Colletotrichum orchidophilum</name>
    <dbReference type="NCBI Taxonomy" id="1209926"/>
    <lineage>
        <taxon>Eukaryota</taxon>
        <taxon>Fungi</taxon>
        <taxon>Dikarya</taxon>
        <taxon>Ascomycota</taxon>
        <taxon>Pezizomycotina</taxon>
        <taxon>Sordariomycetes</taxon>
        <taxon>Hypocreomycetidae</taxon>
        <taxon>Glomerellales</taxon>
        <taxon>Glomerellaceae</taxon>
        <taxon>Colletotrichum</taxon>
    </lineage>
</organism>
<name>A0A1G4BIV1_9PEZI</name>
<sequence>MARRLKVGLDVKDSRRGVGVRSRWWWAVVDGVGRQSETRAMPGAGGRTSNRLAPAPAGPVSLEHAAPTRPSGGGSLPPSVAAADFAPPLPRYPCSEGALALVHVSPYLFHIGAKMRYLTKVAEATAVKAEEEGARDLTYSTPAWALSLVEFDVPSRGLKAPSPKAPFPLSLTQECSSLWPPWTTGTRGGAEI</sequence>
<protein>
    <submittedName>
        <fullName evidence="2">Uncharacterized protein</fullName>
    </submittedName>
</protein>
<dbReference type="RefSeq" id="XP_022478486.1">
    <property type="nucleotide sequence ID" value="XM_022615027.1"/>
</dbReference>
<proteinExistence type="predicted"/>
<dbReference type="Proteomes" id="UP000176998">
    <property type="component" value="Unassembled WGS sequence"/>
</dbReference>
<comment type="caution">
    <text evidence="2">The sequence shown here is derived from an EMBL/GenBank/DDBJ whole genome shotgun (WGS) entry which is preliminary data.</text>
</comment>
<keyword evidence="3" id="KW-1185">Reference proteome</keyword>
<gene>
    <name evidence="2" type="ORF">CORC01_03377</name>
</gene>
<accession>A0A1G4BIV1</accession>
<evidence type="ECO:0000256" key="1">
    <source>
        <dbReference type="SAM" id="MobiDB-lite"/>
    </source>
</evidence>
<dbReference type="EMBL" id="MJBS01000020">
    <property type="protein sequence ID" value="OHF01344.1"/>
    <property type="molecule type" value="Genomic_DNA"/>
</dbReference>